<organism evidence="1 2">
    <name type="scientific">Streptomyces sirii</name>
    <dbReference type="NCBI Taxonomy" id="3127701"/>
    <lineage>
        <taxon>Bacteria</taxon>
        <taxon>Bacillati</taxon>
        <taxon>Actinomycetota</taxon>
        <taxon>Actinomycetes</taxon>
        <taxon>Kitasatosporales</taxon>
        <taxon>Streptomycetaceae</taxon>
        <taxon>Streptomyces</taxon>
    </lineage>
</organism>
<proteinExistence type="predicted"/>
<name>A0ABZ2QU81_9ACTN</name>
<evidence type="ECO:0000313" key="2">
    <source>
        <dbReference type="Proteomes" id="UP001626628"/>
    </source>
</evidence>
<protein>
    <submittedName>
        <fullName evidence="1">Uncharacterized protein</fullName>
    </submittedName>
</protein>
<reference evidence="1 2" key="1">
    <citation type="submission" date="2024-03" db="EMBL/GenBank/DDBJ databases">
        <title>The complete genome of Streptomyces sirii sp.nov.</title>
        <authorList>
            <person name="Zakalyukina Y.V."/>
            <person name="Belik A.R."/>
            <person name="Biryukov M.V."/>
            <person name="Baturina O.A."/>
            <person name="Kabilov M.R."/>
        </authorList>
    </citation>
    <scope>NUCLEOTIDE SEQUENCE [LARGE SCALE GENOMIC DNA]</scope>
    <source>
        <strain evidence="1 2">BP-8</strain>
    </source>
</reference>
<sequence>MDLDSRLVGHWSSVPFSYGVMEASELGFLDDGWGWSAWFNVDALCVTRFGWRCPEPGVVELRTHWAVQGTPGRAAGPTAFASTEPAERLEEVTRHRYGIGPAVPMPGAEPLTAIDFEEPVEFCDRYARGSTRIRREEDPTHLVLPYP</sequence>
<accession>A0ABZ2QU81</accession>
<dbReference type="EMBL" id="CP147982">
    <property type="protein sequence ID" value="WXK80113.1"/>
    <property type="molecule type" value="Genomic_DNA"/>
</dbReference>
<evidence type="ECO:0000313" key="1">
    <source>
        <dbReference type="EMBL" id="WXK80113.1"/>
    </source>
</evidence>
<keyword evidence="2" id="KW-1185">Reference proteome</keyword>
<gene>
    <name evidence="1" type="ORF">WAB15_31215</name>
</gene>
<dbReference type="RefSeq" id="WP_399146214.1">
    <property type="nucleotide sequence ID" value="NZ_CP147982.1"/>
</dbReference>
<dbReference type="Proteomes" id="UP001626628">
    <property type="component" value="Chromosome"/>
</dbReference>